<organism evidence="4 5">
    <name type="scientific">Alkalibaculum sporogenes</name>
    <dbReference type="NCBI Taxonomy" id="2655001"/>
    <lineage>
        <taxon>Bacteria</taxon>
        <taxon>Bacillati</taxon>
        <taxon>Bacillota</taxon>
        <taxon>Clostridia</taxon>
        <taxon>Eubacteriales</taxon>
        <taxon>Eubacteriaceae</taxon>
        <taxon>Alkalibaculum</taxon>
    </lineage>
</organism>
<name>A0A6A7KA98_9FIRM</name>
<reference evidence="4 5" key="1">
    <citation type="submission" date="2019-10" db="EMBL/GenBank/DDBJ databases">
        <title>Alkalibaculum tamaniensis sp.nov., a new alkaliphilic acetogen, isolated on methoxylated aromatics from a mud volcano.</title>
        <authorList>
            <person name="Khomyakova M.A."/>
            <person name="Merkel A.Y."/>
            <person name="Bonch-Osmolovskaya E.A."/>
            <person name="Slobodkin A.I."/>
        </authorList>
    </citation>
    <scope>NUCLEOTIDE SEQUENCE [LARGE SCALE GENOMIC DNA]</scope>
    <source>
        <strain evidence="4 5">M08DMB</strain>
    </source>
</reference>
<dbReference type="Proteomes" id="UP000440004">
    <property type="component" value="Unassembled WGS sequence"/>
</dbReference>
<gene>
    <name evidence="4" type="ORF">GC105_11620</name>
</gene>
<dbReference type="InterPro" id="IPR038109">
    <property type="entry name" value="DNA_bind_recomb_sf"/>
</dbReference>
<keyword evidence="5" id="KW-1185">Reference proteome</keyword>
<dbReference type="InterPro" id="IPR036162">
    <property type="entry name" value="Resolvase-like_N_sf"/>
</dbReference>
<feature type="coiled-coil region" evidence="1">
    <location>
        <begin position="422"/>
        <end position="449"/>
    </location>
</feature>
<dbReference type="EMBL" id="WHNX01000018">
    <property type="protein sequence ID" value="MPW26438.1"/>
    <property type="molecule type" value="Genomic_DNA"/>
</dbReference>
<dbReference type="Gene3D" id="3.40.50.1390">
    <property type="entry name" value="Resolvase, N-terminal catalytic domain"/>
    <property type="match status" value="1"/>
</dbReference>
<dbReference type="Gene3D" id="3.90.1750.20">
    <property type="entry name" value="Putative Large Serine Recombinase, Chain B, Domain 2"/>
    <property type="match status" value="1"/>
</dbReference>
<feature type="domain" description="Recombinase" evidence="3">
    <location>
        <begin position="156"/>
        <end position="298"/>
    </location>
</feature>
<dbReference type="PANTHER" id="PTHR30461:SF23">
    <property type="entry name" value="DNA RECOMBINASE-RELATED"/>
    <property type="match status" value="1"/>
</dbReference>
<dbReference type="CDD" id="cd03768">
    <property type="entry name" value="SR_ResInv"/>
    <property type="match status" value="1"/>
</dbReference>
<keyword evidence="1" id="KW-0175">Coiled coil</keyword>
<proteinExistence type="predicted"/>
<accession>A0A6A7KA98</accession>
<dbReference type="PROSITE" id="PS51737">
    <property type="entry name" value="RECOMBINASE_DNA_BIND"/>
    <property type="match status" value="1"/>
</dbReference>
<dbReference type="InterPro" id="IPR025827">
    <property type="entry name" value="Zn_ribbon_recom_dom"/>
</dbReference>
<dbReference type="Pfam" id="PF00239">
    <property type="entry name" value="Resolvase"/>
    <property type="match status" value="1"/>
</dbReference>
<feature type="domain" description="Resolvase/invertase-type recombinase catalytic" evidence="2">
    <location>
        <begin position="2"/>
        <end position="148"/>
    </location>
</feature>
<dbReference type="AlphaFoldDB" id="A0A6A7KA98"/>
<comment type="caution">
    <text evidence="4">The sequence shown here is derived from an EMBL/GenBank/DDBJ whole genome shotgun (WGS) entry which is preliminary data.</text>
</comment>
<dbReference type="PROSITE" id="PS51736">
    <property type="entry name" value="RECOMBINASES_3"/>
    <property type="match status" value="1"/>
</dbReference>
<dbReference type="GO" id="GO:0003677">
    <property type="term" value="F:DNA binding"/>
    <property type="evidence" value="ECO:0007669"/>
    <property type="project" value="InterPro"/>
</dbReference>
<dbReference type="SMART" id="SM00857">
    <property type="entry name" value="Resolvase"/>
    <property type="match status" value="1"/>
</dbReference>
<evidence type="ECO:0000256" key="1">
    <source>
        <dbReference type="SAM" id="Coils"/>
    </source>
</evidence>
<dbReference type="InterPro" id="IPR011109">
    <property type="entry name" value="DNA_bind_recombinase_dom"/>
</dbReference>
<evidence type="ECO:0000259" key="3">
    <source>
        <dbReference type="PROSITE" id="PS51737"/>
    </source>
</evidence>
<evidence type="ECO:0000313" key="5">
    <source>
        <dbReference type="Proteomes" id="UP000440004"/>
    </source>
</evidence>
<dbReference type="GO" id="GO:0000150">
    <property type="term" value="F:DNA strand exchange activity"/>
    <property type="evidence" value="ECO:0007669"/>
    <property type="project" value="InterPro"/>
</dbReference>
<evidence type="ECO:0000313" key="4">
    <source>
        <dbReference type="EMBL" id="MPW26438.1"/>
    </source>
</evidence>
<dbReference type="RefSeq" id="WP_152804941.1">
    <property type="nucleotide sequence ID" value="NZ_WHNX01000018.1"/>
</dbReference>
<dbReference type="PANTHER" id="PTHR30461">
    <property type="entry name" value="DNA-INVERTASE FROM LAMBDOID PROPHAGE"/>
    <property type="match status" value="1"/>
</dbReference>
<dbReference type="Pfam" id="PF13408">
    <property type="entry name" value="Zn_ribbon_recom"/>
    <property type="match status" value="1"/>
</dbReference>
<dbReference type="Pfam" id="PF07508">
    <property type="entry name" value="Recombinase"/>
    <property type="match status" value="1"/>
</dbReference>
<dbReference type="InterPro" id="IPR006119">
    <property type="entry name" value="Resolv_N"/>
</dbReference>
<sequence>MKIAIYSRKSIETDTGESIKNQINMCKEYFNHKYSDCKFEIFEDEGFSGGNINRPDFKRMMELVKFKQFDVVAVYKIDRIARNIVDFVNVYDELDKMGVQLVSITEGFDPTTPAGKMMMLLLASFSEMERMNISQRVRDNMRELAKLGYWSGGSPPTGYNSTRIDLNGKSVAFLVANDELVNIKTIFEMYASGHFPMEITNYFKEKGFNYPTDSILDFIKNPTYLKSTPESIHYLKQQGYKIYGEPNECGFLPYNRRPRKNGIRFNGEKIVGVSTHVAIIDIDLWIRTQQKLKERFQAPRPRESQFSWLSGLVKCRCGSGMYVINGHKRKDGTRPYSFKCSANAKDSTLCNNRSIRVERVESEVLAFLERLLNREELESLSKSNDNLDVDKNIKLLHKKIDSNTSSINNLIDKLMILSNEASDFITKKIEQLSKETNTLKDELLKFERSKFIDNLDKKNIDVLHQQITNFLELENDVDLKRNNIRSIIKSIIWDSEHDKISIEIVK</sequence>
<protein>
    <submittedName>
        <fullName evidence="4">Resolvase</fullName>
    </submittedName>
</protein>
<dbReference type="SUPFAM" id="SSF53041">
    <property type="entry name" value="Resolvase-like"/>
    <property type="match status" value="1"/>
</dbReference>
<evidence type="ECO:0000259" key="2">
    <source>
        <dbReference type="PROSITE" id="PS51736"/>
    </source>
</evidence>
<dbReference type="InterPro" id="IPR050639">
    <property type="entry name" value="SSR_resolvase"/>
</dbReference>